<keyword evidence="4" id="KW-0408">Iron</keyword>
<evidence type="ECO:0000313" key="7">
    <source>
        <dbReference type="Proteomes" id="UP001204144"/>
    </source>
</evidence>
<evidence type="ECO:0000256" key="2">
    <source>
        <dbReference type="ARBA" id="ARBA00022490"/>
    </source>
</evidence>
<dbReference type="PANTHER" id="PTHR36438">
    <property type="entry name" value="IRON-SULFUR CLUSTER REPAIR PROTEIN YTFE"/>
    <property type="match status" value="1"/>
</dbReference>
<dbReference type="PANTHER" id="PTHR36438:SF1">
    <property type="entry name" value="IRON-SULFUR CLUSTER REPAIR PROTEIN YTFE"/>
    <property type="match status" value="1"/>
</dbReference>
<comment type="subcellular location">
    <subcellularLocation>
        <location evidence="1">Cytoplasm</location>
    </subcellularLocation>
</comment>
<accession>A0AAE3H7E2</accession>
<evidence type="ECO:0000256" key="1">
    <source>
        <dbReference type="ARBA" id="ARBA00004496"/>
    </source>
</evidence>
<reference evidence="6 7" key="1">
    <citation type="submission" date="2018-11" db="EMBL/GenBank/DDBJ databases">
        <title>Novel bacteria species description.</title>
        <authorList>
            <person name="Han J.-H."/>
        </authorList>
    </citation>
    <scope>NUCLEOTIDE SEQUENCE [LARGE SCALE GENOMIC DNA]</scope>
    <source>
        <strain evidence="6 7">KCTC23259</strain>
    </source>
</reference>
<keyword evidence="2" id="KW-0963">Cytoplasm</keyword>
<dbReference type="InterPro" id="IPR019903">
    <property type="entry name" value="RIC_family"/>
</dbReference>
<keyword evidence="7" id="KW-1185">Reference proteome</keyword>
<name>A0AAE3H7E2_9BACT</name>
<gene>
    <name evidence="6" type="primary">ric</name>
    <name evidence="6" type="ORF">EGI31_24815</name>
</gene>
<dbReference type="Pfam" id="PF04405">
    <property type="entry name" value="ScdA_N"/>
    <property type="match status" value="1"/>
</dbReference>
<protein>
    <submittedName>
        <fullName evidence="6">Iron-sulfur cluster repair di-iron protein</fullName>
    </submittedName>
</protein>
<dbReference type="GO" id="GO:0046872">
    <property type="term" value="F:metal ion binding"/>
    <property type="evidence" value="ECO:0007669"/>
    <property type="project" value="UniProtKB-KW"/>
</dbReference>
<dbReference type="Proteomes" id="UP001204144">
    <property type="component" value="Unassembled WGS sequence"/>
</dbReference>
<dbReference type="GO" id="GO:0005737">
    <property type="term" value="C:cytoplasm"/>
    <property type="evidence" value="ECO:0007669"/>
    <property type="project" value="UniProtKB-SubCell"/>
</dbReference>
<evidence type="ECO:0000256" key="4">
    <source>
        <dbReference type="ARBA" id="ARBA00023004"/>
    </source>
</evidence>
<dbReference type="EMBL" id="RJUF01000195">
    <property type="protein sequence ID" value="MCP9766173.1"/>
    <property type="molecule type" value="Genomic_DNA"/>
</dbReference>
<evidence type="ECO:0000259" key="5">
    <source>
        <dbReference type="Pfam" id="PF01814"/>
    </source>
</evidence>
<sequence length="265" mass="30915">MSYNRIKDLNIFIKKFKIKMEILEEYEGLKVGEIVRKNPKAAGIFSTMGIDFCCGGNVLFDEVCKSKGLDSQEVWQRVLNISIESNSTNELNFDSFDLDFLADYIVNVHHQYLYKNLPEVRFFVDKVFKKHGERFDYLPELYELYNALEADLVGHLPKEENILFPFVKQMVHDIKNNTAPSSPFFGTVNNPIHIMHSEHEEAGTILHRLREITHNYTAPEEACNSHLVMLDKLKDLDRDLIQHIHLENNILFPKIINLEEKYLAQ</sequence>
<feature type="domain" description="Hemerythrin-like" evidence="5">
    <location>
        <begin position="105"/>
        <end position="255"/>
    </location>
</feature>
<keyword evidence="3" id="KW-0479">Metal-binding</keyword>
<dbReference type="Pfam" id="PF01814">
    <property type="entry name" value="Hemerythrin"/>
    <property type="match status" value="1"/>
</dbReference>
<evidence type="ECO:0000256" key="3">
    <source>
        <dbReference type="ARBA" id="ARBA00022723"/>
    </source>
</evidence>
<comment type="caution">
    <text evidence="6">The sequence shown here is derived from an EMBL/GenBank/DDBJ whole genome shotgun (WGS) entry which is preliminary data.</text>
</comment>
<dbReference type="AlphaFoldDB" id="A0AAE3H7E2"/>
<evidence type="ECO:0000313" key="6">
    <source>
        <dbReference type="EMBL" id="MCP9766173.1"/>
    </source>
</evidence>
<dbReference type="NCBIfam" id="TIGR03652">
    <property type="entry name" value="FeS_repair_RIC"/>
    <property type="match status" value="1"/>
</dbReference>
<dbReference type="Gene3D" id="1.20.120.520">
    <property type="entry name" value="nmb1532 protein domain like"/>
    <property type="match status" value="1"/>
</dbReference>
<proteinExistence type="predicted"/>
<organism evidence="6 7">
    <name type="scientific">Lacihabitans soyangensis</name>
    <dbReference type="NCBI Taxonomy" id="869394"/>
    <lineage>
        <taxon>Bacteria</taxon>
        <taxon>Pseudomonadati</taxon>
        <taxon>Bacteroidota</taxon>
        <taxon>Cytophagia</taxon>
        <taxon>Cytophagales</taxon>
        <taxon>Leadbetterellaceae</taxon>
        <taxon>Lacihabitans</taxon>
    </lineage>
</organism>
<dbReference type="InterPro" id="IPR012312">
    <property type="entry name" value="Hemerythrin-like"/>
</dbReference>